<dbReference type="Proteomes" id="UP000712600">
    <property type="component" value="Unassembled WGS sequence"/>
</dbReference>
<organism evidence="1 2">
    <name type="scientific">Brassica cretica</name>
    <name type="common">Mustard</name>
    <dbReference type="NCBI Taxonomy" id="69181"/>
    <lineage>
        <taxon>Eukaryota</taxon>
        <taxon>Viridiplantae</taxon>
        <taxon>Streptophyta</taxon>
        <taxon>Embryophyta</taxon>
        <taxon>Tracheophyta</taxon>
        <taxon>Spermatophyta</taxon>
        <taxon>Magnoliopsida</taxon>
        <taxon>eudicotyledons</taxon>
        <taxon>Gunneridae</taxon>
        <taxon>Pentapetalae</taxon>
        <taxon>rosids</taxon>
        <taxon>malvids</taxon>
        <taxon>Brassicales</taxon>
        <taxon>Brassicaceae</taxon>
        <taxon>Brassiceae</taxon>
        <taxon>Brassica</taxon>
    </lineage>
</organism>
<name>A0A8S9RLJ5_BRACR</name>
<comment type="caution">
    <text evidence="1">The sequence shown here is derived from an EMBL/GenBank/DDBJ whole genome shotgun (WGS) entry which is preliminary data.</text>
</comment>
<sequence length="152" mass="16708">MDHRSARALLLAPLSRSRARYPCSSRRRDRRDLQPLRPSSLIRLYNSSSSDGVSIGASAASLRSRARPRRGELSIVLSASAVTSPEPAIAVGARGGLRFKLRHDQPLLNHNCRQVFVTAPNQSSPPRNPPWKLVVAVKDFCRKKVVTSNGGF</sequence>
<dbReference type="AlphaFoldDB" id="A0A8S9RLJ5"/>
<reference evidence="1" key="1">
    <citation type="submission" date="2019-12" db="EMBL/GenBank/DDBJ databases">
        <title>Genome sequencing and annotation of Brassica cretica.</title>
        <authorList>
            <person name="Studholme D.J."/>
            <person name="Sarris P."/>
        </authorList>
    </citation>
    <scope>NUCLEOTIDE SEQUENCE</scope>
    <source>
        <strain evidence="1">PFS-109/04</strain>
        <tissue evidence="1">Leaf</tissue>
    </source>
</reference>
<accession>A0A8S9RLJ5</accession>
<gene>
    <name evidence="1" type="ORF">F2Q69_00062198</name>
</gene>
<evidence type="ECO:0000313" key="1">
    <source>
        <dbReference type="EMBL" id="KAF3574128.1"/>
    </source>
</evidence>
<proteinExistence type="predicted"/>
<protein>
    <submittedName>
        <fullName evidence="1">Uncharacterized protein</fullName>
    </submittedName>
</protein>
<dbReference type="EMBL" id="QGKX02000095">
    <property type="protein sequence ID" value="KAF3574128.1"/>
    <property type="molecule type" value="Genomic_DNA"/>
</dbReference>
<evidence type="ECO:0000313" key="2">
    <source>
        <dbReference type="Proteomes" id="UP000712600"/>
    </source>
</evidence>